<dbReference type="PANTHER" id="PTHR11941">
    <property type="entry name" value="ENOYL-COA HYDRATASE-RELATED"/>
    <property type="match status" value="1"/>
</dbReference>
<sequence length="285" mass="29203">MNQTIAVEETAPGLLVVTLSRPEAANSLNTAMGRELLALWMRIIGDEQVRAVVLTGAGRFFCAGADLKERDGMTDAAWGAQHRLFEDMIRAQLACPFPVIAAVNGAAMGGGRRWRWPATSPGPRRRRGWGSRRPGWGSSGPGRHPAADPGGGRTAGGGIADERCARRCGRGSGGGDRQPGVRTRGASAQGAGARGPDRVEGAVVGAGLETGGAGRSRAAAGRGHGAGVGGLQPSLHHRRSAGGCGVFQPEADAELPGSSGRPGDGSGCRARRASAGVRSWRGQPR</sequence>
<dbReference type="AlphaFoldDB" id="A0A974S7Y4"/>
<organism evidence="2">
    <name type="scientific">Phenylobacterium glaciei</name>
    <dbReference type="NCBI Taxonomy" id="2803784"/>
    <lineage>
        <taxon>Bacteria</taxon>
        <taxon>Pseudomonadati</taxon>
        <taxon>Pseudomonadota</taxon>
        <taxon>Alphaproteobacteria</taxon>
        <taxon>Caulobacterales</taxon>
        <taxon>Caulobacteraceae</taxon>
        <taxon>Phenylobacterium</taxon>
    </lineage>
</organism>
<accession>A0A974S7Y4</accession>
<dbReference type="InterPro" id="IPR001753">
    <property type="entry name" value="Enoyl-CoA_hydra/iso"/>
</dbReference>
<reference evidence="2" key="1">
    <citation type="submission" date="2021-01" db="EMBL/GenBank/DDBJ databases">
        <title>Genome sequence of Phenylobacterium sp. 20VBR1 isolated from a valley glaceir, Ny-Alesund, Svalbard.</title>
        <authorList>
            <person name="Thomas F.A."/>
            <person name="Krishnan K.P."/>
            <person name="Sinha R.K."/>
        </authorList>
    </citation>
    <scope>NUCLEOTIDE SEQUENCE</scope>
    <source>
        <strain evidence="2">20VBR1</strain>
    </source>
</reference>
<protein>
    <submittedName>
        <fullName evidence="2">Enoyl-CoA hydratase/isomerase family protein</fullName>
    </submittedName>
</protein>
<dbReference type="Gene3D" id="3.90.226.10">
    <property type="entry name" value="2-enoyl-CoA Hydratase, Chain A, domain 1"/>
    <property type="match status" value="1"/>
</dbReference>
<dbReference type="InterPro" id="IPR029045">
    <property type="entry name" value="ClpP/crotonase-like_dom_sf"/>
</dbReference>
<dbReference type="SUPFAM" id="SSF52096">
    <property type="entry name" value="ClpP/crotonase"/>
    <property type="match status" value="1"/>
</dbReference>
<feature type="compositionally biased region" description="Low complexity" evidence="1">
    <location>
        <begin position="178"/>
        <end position="191"/>
    </location>
</feature>
<evidence type="ECO:0000313" key="2">
    <source>
        <dbReference type="EMBL" id="QQZ48993.1"/>
    </source>
</evidence>
<dbReference type="GO" id="GO:0006635">
    <property type="term" value="P:fatty acid beta-oxidation"/>
    <property type="evidence" value="ECO:0007669"/>
    <property type="project" value="TreeGrafter"/>
</dbReference>
<dbReference type="PANTHER" id="PTHR11941:SF54">
    <property type="entry name" value="ENOYL-COA HYDRATASE, MITOCHONDRIAL"/>
    <property type="match status" value="1"/>
</dbReference>
<evidence type="ECO:0000256" key="1">
    <source>
        <dbReference type="SAM" id="MobiDB-lite"/>
    </source>
</evidence>
<gene>
    <name evidence="2" type="ORF">JKL49_17385</name>
</gene>
<dbReference type="GO" id="GO:0003824">
    <property type="term" value="F:catalytic activity"/>
    <property type="evidence" value="ECO:0007669"/>
    <property type="project" value="UniProtKB-ARBA"/>
</dbReference>
<feature type="region of interest" description="Disordered" evidence="1">
    <location>
        <begin position="110"/>
        <end position="285"/>
    </location>
</feature>
<dbReference type="CDD" id="cd06558">
    <property type="entry name" value="crotonase-like"/>
    <property type="match status" value="1"/>
</dbReference>
<dbReference type="EMBL" id="CP068570">
    <property type="protein sequence ID" value="QQZ48993.1"/>
    <property type="molecule type" value="Genomic_DNA"/>
</dbReference>
<dbReference type="Pfam" id="PF00378">
    <property type="entry name" value="ECH_1"/>
    <property type="match status" value="1"/>
</dbReference>
<proteinExistence type="predicted"/>
<feature type="compositionally biased region" description="Gly residues" evidence="1">
    <location>
        <begin position="149"/>
        <end position="159"/>
    </location>
</feature>
<name>A0A974S7Y4_9CAUL</name>